<reference evidence="2" key="2">
    <citation type="journal article" date="2023" name="IMA Fungus">
        <title>Comparative genomic study of the Penicillium genus elucidates a diverse pangenome and 15 lateral gene transfer events.</title>
        <authorList>
            <person name="Petersen C."/>
            <person name="Sorensen T."/>
            <person name="Nielsen M.R."/>
            <person name="Sondergaard T.E."/>
            <person name="Sorensen J.L."/>
            <person name="Fitzpatrick D.A."/>
            <person name="Frisvad J.C."/>
            <person name="Nielsen K.L."/>
        </authorList>
    </citation>
    <scope>NUCLEOTIDE SEQUENCE</scope>
    <source>
        <strain evidence="2">IBT 35673</strain>
    </source>
</reference>
<evidence type="ECO:0000256" key="1">
    <source>
        <dbReference type="SAM" id="MobiDB-lite"/>
    </source>
</evidence>
<feature type="region of interest" description="Disordered" evidence="1">
    <location>
        <begin position="1"/>
        <end position="25"/>
    </location>
</feature>
<name>A0A9W9QUE4_PENBR</name>
<dbReference type="AlphaFoldDB" id="A0A9W9QUE4"/>
<evidence type="ECO:0000313" key="2">
    <source>
        <dbReference type="EMBL" id="KAJ5345876.1"/>
    </source>
</evidence>
<proteinExistence type="predicted"/>
<protein>
    <submittedName>
        <fullName evidence="2">Uncharacterized protein</fullName>
    </submittedName>
</protein>
<reference evidence="2" key="1">
    <citation type="submission" date="2022-12" db="EMBL/GenBank/DDBJ databases">
        <authorList>
            <person name="Petersen C."/>
        </authorList>
    </citation>
    <scope>NUCLEOTIDE SEQUENCE</scope>
    <source>
        <strain evidence="2">IBT 35673</strain>
    </source>
</reference>
<dbReference type="EMBL" id="JAPZBQ010000002">
    <property type="protein sequence ID" value="KAJ5345876.1"/>
    <property type="molecule type" value="Genomic_DNA"/>
</dbReference>
<feature type="compositionally biased region" description="Polar residues" evidence="1">
    <location>
        <begin position="1"/>
        <end position="21"/>
    </location>
</feature>
<sequence length="584" mass="66592">MATQIAGQSSLISTTDLPSHTSQKKPEYDLGQCIAAIKGETVPSDVTSPWHRRAVIRGIRDSLQFATSPAITELCSSDDTHAHFSRARNARLIMSNIVPDIRSPATEPYCIWYPDFASEDTYRELARQYSSMRYRVGRACAAAGFTDLYKELDLLPEVSIAEEARNAAECVECTEGVEVAEVAEDAEIYQIIMSAPQRWAVMDDFTRAPRRALKQRVIPPKNLSDTTADDIDIEEDGFIGLKENVSIIDRDTKFGPADSEYLWKPLPLDLPLLDKRLPTQLAAWEGNVDRYARLMHPRRLRTETEYNCVLRGIYHHTSFARWWAYQLETNPGRIILPGKLLSEGNERECREVRTAINARKIMNNDISDLDDDSDCLPWLIWWPVRPNENTLGELASKCPSMRHQIAITAILCDYKSLFRSLKPPPRVSFFEAAKQSRNPFYLKYLEEFVKERSIASKDISEFSQYETTVEVSLQPDLEPRDAFAHSSIQFADMVVPWGQHPRDEWNSPGIYGGLPVDPGVVERHMWLSFETAQKIEECGGIYNDSADTGYLDIEDDDPDNEIWLKLSRPLKSMTSFEMEDWDQS</sequence>
<gene>
    <name evidence="2" type="ORF">N7452_003880</name>
</gene>
<comment type="caution">
    <text evidence="2">The sequence shown here is derived from an EMBL/GenBank/DDBJ whole genome shotgun (WGS) entry which is preliminary data.</text>
</comment>
<organism evidence="2 3">
    <name type="scientific">Penicillium brevicompactum</name>
    <dbReference type="NCBI Taxonomy" id="5074"/>
    <lineage>
        <taxon>Eukaryota</taxon>
        <taxon>Fungi</taxon>
        <taxon>Dikarya</taxon>
        <taxon>Ascomycota</taxon>
        <taxon>Pezizomycotina</taxon>
        <taxon>Eurotiomycetes</taxon>
        <taxon>Eurotiomycetidae</taxon>
        <taxon>Eurotiales</taxon>
        <taxon>Aspergillaceae</taxon>
        <taxon>Penicillium</taxon>
    </lineage>
</organism>
<dbReference type="Proteomes" id="UP001147695">
    <property type="component" value="Unassembled WGS sequence"/>
</dbReference>
<accession>A0A9W9QUE4</accession>
<evidence type="ECO:0000313" key="3">
    <source>
        <dbReference type="Proteomes" id="UP001147695"/>
    </source>
</evidence>